<dbReference type="PRINTS" id="PR00689">
    <property type="entry name" value="ACOABINDINGP"/>
</dbReference>
<dbReference type="EMBL" id="ASGP02000003">
    <property type="protein sequence ID" value="KAH9517297.1"/>
    <property type="molecule type" value="Genomic_DNA"/>
</dbReference>
<feature type="domain" description="ACB" evidence="3">
    <location>
        <begin position="1"/>
        <end position="86"/>
    </location>
</feature>
<reference evidence="4" key="2">
    <citation type="journal article" date="2022" name="Res Sq">
        <title>Comparative Genomics Reveals Insights into the Divergent Evolution of Astigmatic Mites and Household Pest Adaptations.</title>
        <authorList>
            <person name="Xiong Q."/>
            <person name="Wan A.T.-Y."/>
            <person name="Liu X.-Y."/>
            <person name="Fung C.S.-H."/>
            <person name="Xiao X."/>
            <person name="Malainual N."/>
            <person name="Hou J."/>
            <person name="Wang L."/>
            <person name="Wang M."/>
            <person name="Yang K."/>
            <person name="Cui Y."/>
            <person name="Leung E."/>
            <person name="Nong W."/>
            <person name="Shin S.-K."/>
            <person name="Au S."/>
            <person name="Jeong K.Y."/>
            <person name="Chew F.T."/>
            <person name="Hui J."/>
            <person name="Leung T.F."/>
            <person name="Tungtrongchitr A."/>
            <person name="Zhong N."/>
            <person name="Liu Z."/>
            <person name="Tsui S."/>
        </authorList>
    </citation>
    <scope>NUCLEOTIDE SEQUENCE</scope>
    <source>
        <strain evidence="4">Derf</strain>
        <tissue evidence="4">Whole organism</tissue>
    </source>
</reference>
<organism evidence="4 5">
    <name type="scientific">Dermatophagoides farinae</name>
    <name type="common">American house dust mite</name>
    <dbReference type="NCBI Taxonomy" id="6954"/>
    <lineage>
        <taxon>Eukaryota</taxon>
        <taxon>Metazoa</taxon>
        <taxon>Ecdysozoa</taxon>
        <taxon>Arthropoda</taxon>
        <taxon>Chelicerata</taxon>
        <taxon>Arachnida</taxon>
        <taxon>Acari</taxon>
        <taxon>Acariformes</taxon>
        <taxon>Sarcoptiformes</taxon>
        <taxon>Astigmata</taxon>
        <taxon>Psoroptidia</taxon>
        <taxon>Analgoidea</taxon>
        <taxon>Pyroglyphidae</taxon>
        <taxon>Dermatophagoidinae</taxon>
        <taxon>Dermatophagoides</taxon>
    </lineage>
</organism>
<evidence type="ECO:0000256" key="2">
    <source>
        <dbReference type="ARBA" id="ARBA00023121"/>
    </source>
</evidence>
<dbReference type="OrthoDB" id="346910at2759"/>
<dbReference type="PANTHER" id="PTHR23310:SF62">
    <property type="entry name" value="ACYL-COA BINDING PROTEIN 1, ISOFORM A"/>
    <property type="match status" value="1"/>
</dbReference>
<dbReference type="InterPro" id="IPR022408">
    <property type="entry name" value="Acyl-CoA-binding_prot_CS"/>
</dbReference>
<dbReference type="PROSITE" id="PS00880">
    <property type="entry name" value="ACB_1"/>
    <property type="match status" value="1"/>
</dbReference>
<dbReference type="GO" id="GO:0006631">
    <property type="term" value="P:fatty acid metabolic process"/>
    <property type="evidence" value="ECO:0007669"/>
    <property type="project" value="TreeGrafter"/>
</dbReference>
<proteinExistence type="inferred from homology"/>
<dbReference type="PROSITE" id="PS51228">
    <property type="entry name" value="ACB_2"/>
    <property type="match status" value="1"/>
</dbReference>
<dbReference type="InterPro" id="IPR014352">
    <property type="entry name" value="FERM/acyl-CoA-bd_prot_sf"/>
</dbReference>
<name>A0A922I1G8_DERFA</name>
<reference evidence="4" key="1">
    <citation type="submission" date="2013-05" db="EMBL/GenBank/DDBJ databases">
        <authorList>
            <person name="Yim A.K.Y."/>
            <person name="Chan T.F."/>
            <person name="Ji K.M."/>
            <person name="Liu X.Y."/>
            <person name="Zhou J.W."/>
            <person name="Li R.Q."/>
            <person name="Yang K.Y."/>
            <person name="Li J."/>
            <person name="Li M."/>
            <person name="Law P.T.W."/>
            <person name="Wu Y.L."/>
            <person name="Cai Z.L."/>
            <person name="Qin H."/>
            <person name="Bao Y."/>
            <person name="Leung R.K.K."/>
            <person name="Ng P.K.S."/>
            <person name="Zou J."/>
            <person name="Zhong X.J."/>
            <person name="Ran P.X."/>
            <person name="Zhong N.S."/>
            <person name="Liu Z.G."/>
            <person name="Tsui S.K.W."/>
        </authorList>
    </citation>
    <scope>NUCLEOTIDE SEQUENCE</scope>
    <source>
        <strain evidence="4">Derf</strain>
        <tissue evidence="4">Whole organism</tissue>
    </source>
</reference>
<evidence type="ECO:0000313" key="4">
    <source>
        <dbReference type="EMBL" id="KAH9517297.1"/>
    </source>
</evidence>
<dbReference type="InterPro" id="IPR035984">
    <property type="entry name" value="Acyl-CoA-binding_sf"/>
</dbReference>
<dbReference type="GO" id="GO:0019915">
    <property type="term" value="P:lipid storage"/>
    <property type="evidence" value="ECO:0007669"/>
    <property type="project" value="UniProtKB-ARBA"/>
</dbReference>
<evidence type="ECO:0000256" key="1">
    <source>
        <dbReference type="ARBA" id="ARBA00005567"/>
    </source>
</evidence>
<dbReference type="Proteomes" id="UP000790347">
    <property type="component" value="Unassembled WGS sequence"/>
</dbReference>
<dbReference type="PANTHER" id="PTHR23310">
    <property type="entry name" value="ACYL-COA-BINDING PROTEIN, ACBP"/>
    <property type="match status" value="1"/>
</dbReference>
<dbReference type="AlphaFoldDB" id="A0A922I1G8"/>
<dbReference type="SUPFAM" id="SSF47027">
    <property type="entry name" value="Acyl-CoA binding protein"/>
    <property type="match status" value="1"/>
</dbReference>
<evidence type="ECO:0000313" key="5">
    <source>
        <dbReference type="Proteomes" id="UP000790347"/>
    </source>
</evidence>
<evidence type="ECO:0000259" key="3">
    <source>
        <dbReference type="PROSITE" id="PS51228"/>
    </source>
</evidence>
<dbReference type="FunFam" id="1.20.80.10:FF:000010">
    <property type="entry name" value="Acyl-CoA-binding domain-containing protein 5"/>
    <property type="match status" value="1"/>
</dbReference>
<keyword evidence="2" id="KW-0446">Lipid-binding</keyword>
<dbReference type="InterPro" id="IPR000582">
    <property type="entry name" value="Acyl-CoA-binding_protein"/>
</dbReference>
<accession>A0A922I1G8</accession>
<comment type="similarity">
    <text evidence="1">Belongs to the ACBP family.</text>
</comment>
<sequence>MTMKFEEAAESVKNLKKRPTDNELLELYGYYKQATIGDCNTDRPGLLDPKGRYKWDQWNKLKGMTNEEASKKYIEIVEKLLEKYRD</sequence>
<dbReference type="Gene3D" id="1.20.80.10">
    <property type="match status" value="1"/>
</dbReference>
<dbReference type="CDD" id="cd00435">
    <property type="entry name" value="ACBP"/>
    <property type="match status" value="1"/>
</dbReference>
<protein>
    <recommendedName>
        <fullName evidence="3">ACB domain-containing protein</fullName>
    </recommendedName>
</protein>
<comment type="caution">
    <text evidence="4">The sequence shown here is derived from an EMBL/GenBank/DDBJ whole genome shotgun (WGS) entry which is preliminary data.</text>
</comment>
<dbReference type="Pfam" id="PF00887">
    <property type="entry name" value="ACBP"/>
    <property type="match status" value="1"/>
</dbReference>
<gene>
    <name evidence="4" type="ORF">DERF_007976</name>
</gene>
<dbReference type="GO" id="GO:0000062">
    <property type="term" value="F:fatty-acyl-CoA binding"/>
    <property type="evidence" value="ECO:0007669"/>
    <property type="project" value="InterPro"/>
</dbReference>
<keyword evidence="5" id="KW-1185">Reference proteome</keyword>